<keyword evidence="4 7" id="KW-0479">Metal-binding</keyword>
<dbReference type="GO" id="GO:0004416">
    <property type="term" value="F:hydroxyacylglutathione hydrolase activity"/>
    <property type="evidence" value="ECO:0007669"/>
    <property type="project" value="UniProtKB-EC"/>
</dbReference>
<evidence type="ECO:0000256" key="3">
    <source>
        <dbReference type="ARBA" id="ARBA00006759"/>
    </source>
</evidence>
<gene>
    <name evidence="7 9" type="primary">gloB</name>
    <name evidence="9" type="ORF">VPK24_01150</name>
</gene>
<dbReference type="InterPro" id="IPR036866">
    <property type="entry name" value="RibonucZ/Hydroxyglut_hydro"/>
</dbReference>
<evidence type="ECO:0000313" key="10">
    <source>
        <dbReference type="Proteomes" id="UP001604335"/>
    </source>
</evidence>
<keyword evidence="10" id="KW-1185">Reference proteome</keyword>
<dbReference type="EMBL" id="JAZAQF010000006">
    <property type="protein sequence ID" value="MFG3816227.1"/>
    <property type="molecule type" value="Genomic_DNA"/>
</dbReference>
<dbReference type="SMART" id="SM00849">
    <property type="entry name" value="Lactamase_B"/>
    <property type="match status" value="1"/>
</dbReference>
<comment type="caution">
    <text evidence="9">The sequence shown here is derived from an EMBL/GenBank/DDBJ whole genome shotgun (WGS) entry which is preliminary data.</text>
</comment>
<dbReference type="RefSeq" id="WP_393009974.1">
    <property type="nucleotide sequence ID" value="NZ_JAZAQF010000006.1"/>
</dbReference>
<dbReference type="EC" id="3.1.2.6" evidence="7"/>
<name>A0ABW7C6B3_9CYAN</name>
<feature type="binding site" evidence="7">
    <location>
        <position position="58"/>
    </location>
    <ligand>
        <name>Zn(2+)</name>
        <dbReference type="ChEBI" id="CHEBI:29105"/>
        <label>2</label>
    </ligand>
</feature>
<evidence type="ECO:0000256" key="2">
    <source>
        <dbReference type="ARBA" id="ARBA00004963"/>
    </source>
</evidence>
<sequence length="260" mass="29055">MYVERIPALLDNYIFLLVDRARQEAAVVDPAEAQPVLDRLAALNCRLTTIFNTHHHRDHVGGTPALLQAFPELVVYGGARDRGRIPAQQVFLAGGETIPFADRTAQVFFVPGHTRAHVAYYFAPANGPDSDGWGDLFSGDVIFGAGCGRLFEGTPAEMLQSIDQLRQLPDSTRIWCAHEYTLGNLEFAQTIEPQNHALQQRLQETRLARSHQQPTVPLSLGQEKQTNPFLRWDSPTVQAAMATDDPVRTFTRLRGKKDLW</sequence>
<dbReference type="Proteomes" id="UP001604335">
    <property type="component" value="Unassembled WGS sequence"/>
</dbReference>
<comment type="function">
    <text evidence="7">Thiolesterase that catalyzes the hydrolysis of S-D-lactoyl-glutathione to form glutathione and D-lactic acid.</text>
</comment>
<comment type="subunit">
    <text evidence="7">Monomer.</text>
</comment>
<dbReference type="PIRSF" id="PIRSF005457">
    <property type="entry name" value="Glx"/>
    <property type="match status" value="1"/>
</dbReference>
<feature type="binding site" evidence="7">
    <location>
        <position position="56"/>
    </location>
    <ligand>
        <name>Zn(2+)</name>
        <dbReference type="ChEBI" id="CHEBI:29105"/>
        <label>1</label>
    </ligand>
</feature>
<dbReference type="InterPro" id="IPR001279">
    <property type="entry name" value="Metallo-B-lactamas"/>
</dbReference>
<evidence type="ECO:0000256" key="4">
    <source>
        <dbReference type="ARBA" id="ARBA00022723"/>
    </source>
</evidence>
<dbReference type="NCBIfam" id="TIGR03413">
    <property type="entry name" value="GSH_gloB"/>
    <property type="match status" value="1"/>
</dbReference>
<feature type="binding site" evidence="7">
    <location>
        <position position="140"/>
    </location>
    <ligand>
        <name>Zn(2+)</name>
        <dbReference type="ChEBI" id="CHEBI:29105"/>
        <label>2</label>
    </ligand>
</feature>
<comment type="catalytic activity">
    <reaction evidence="1 7">
        <text>an S-(2-hydroxyacyl)glutathione + H2O = a 2-hydroxy carboxylate + glutathione + H(+)</text>
        <dbReference type="Rhea" id="RHEA:21864"/>
        <dbReference type="ChEBI" id="CHEBI:15377"/>
        <dbReference type="ChEBI" id="CHEBI:15378"/>
        <dbReference type="ChEBI" id="CHEBI:57925"/>
        <dbReference type="ChEBI" id="CHEBI:58896"/>
        <dbReference type="ChEBI" id="CHEBI:71261"/>
        <dbReference type="EC" id="3.1.2.6"/>
    </reaction>
</comment>
<keyword evidence="6 7" id="KW-0862">Zinc</keyword>
<dbReference type="CDD" id="cd07723">
    <property type="entry name" value="hydroxyacylglutathione_hydrolase_MBL-fold"/>
    <property type="match status" value="1"/>
</dbReference>
<reference evidence="10" key="1">
    <citation type="journal article" date="2024" name="Algal Res.">
        <title>Biochemical, toxicological and genomic investigation of a high-biomass producing Limnothrix strain isolated from Italian shallow drinking water reservoir.</title>
        <authorList>
            <person name="Simonazzi M."/>
            <person name="Shishido T.K."/>
            <person name="Delbaje E."/>
            <person name="Wahlsten M."/>
            <person name="Fewer D.P."/>
            <person name="Sivonen K."/>
            <person name="Pezzolesi L."/>
            <person name="Pistocchi R."/>
        </authorList>
    </citation>
    <scope>NUCLEOTIDE SEQUENCE [LARGE SCALE GENOMIC DNA]</scope>
    <source>
        <strain evidence="10">LRLZ20PSL1</strain>
    </source>
</reference>
<feature type="binding site" evidence="7">
    <location>
        <position position="59"/>
    </location>
    <ligand>
        <name>Zn(2+)</name>
        <dbReference type="ChEBI" id="CHEBI:29105"/>
        <label>2</label>
    </ligand>
</feature>
<evidence type="ECO:0000256" key="1">
    <source>
        <dbReference type="ARBA" id="ARBA00001623"/>
    </source>
</evidence>
<evidence type="ECO:0000256" key="7">
    <source>
        <dbReference type="HAMAP-Rule" id="MF_01374"/>
    </source>
</evidence>
<proteinExistence type="inferred from homology"/>
<dbReference type="InterPro" id="IPR032282">
    <property type="entry name" value="HAGH_C"/>
</dbReference>
<feature type="binding site" evidence="7">
    <location>
        <position position="140"/>
    </location>
    <ligand>
        <name>Zn(2+)</name>
        <dbReference type="ChEBI" id="CHEBI:29105"/>
        <label>1</label>
    </ligand>
</feature>
<feature type="binding site" evidence="7">
    <location>
        <position position="54"/>
    </location>
    <ligand>
        <name>Zn(2+)</name>
        <dbReference type="ChEBI" id="CHEBI:29105"/>
        <label>1</label>
    </ligand>
</feature>
<feature type="domain" description="Metallo-beta-lactamase" evidence="8">
    <location>
        <begin position="11"/>
        <end position="178"/>
    </location>
</feature>
<dbReference type="PANTHER" id="PTHR43705">
    <property type="entry name" value="HYDROXYACYLGLUTATHIONE HYDROLASE"/>
    <property type="match status" value="1"/>
</dbReference>
<dbReference type="InterPro" id="IPR035680">
    <property type="entry name" value="Clx_II_MBL"/>
</dbReference>
<feature type="binding site" evidence="7">
    <location>
        <position position="113"/>
    </location>
    <ligand>
        <name>Zn(2+)</name>
        <dbReference type="ChEBI" id="CHEBI:29105"/>
        <label>1</label>
    </ligand>
</feature>
<comment type="pathway">
    <text evidence="2 7">Secondary metabolite metabolism; methylglyoxal degradation; (R)-lactate from methylglyoxal: step 2/2.</text>
</comment>
<accession>A0ABW7C6B3</accession>
<feature type="binding site" evidence="7">
    <location>
        <position position="178"/>
    </location>
    <ligand>
        <name>Zn(2+)</name>
        <dbReference type="ChEBI" id="CHEBI:29105"/>
        <label>2</label>
    </ligand>
</feature>
<dbReference type="Gene3D" id="3.60.15.10">
    <property type="entry name" value="Ribonuclease Z/Hydroxyacylglutathione hydrolase-like"/>
    <property type="match status" value="1"/>
</dbReference>
<dbReference type="Pfam" id="PF16123">
    <property type="entry name" value="HAGH_C"/>
    <property type="match status" value="1"/>
</dbReference>
<protein>
    <recommendedName>
        <fullName evidence="7">Hydroxyacylglutathione hydrolase</fullName>
        <ecNumber evidence="7">3.1.2.6</ecNumber>
    </recommendedName>
    <alternativeName>
        <fullName evidence="7">Glyoxalase II</fullName>
        <shortName evidence="7">Glx II</shortName>
    </alternativeName>
</protein>
<evidence type="ECO:0000259" key="8">
    <source>
        <dbReference type="SMART" id="SM00849"/>
    </source>
</evidence>
<dbReference type="InterPro" id="IPR017782">
    <property type="entry name" value="Hydroxyacylglutathione_Hdrlase"/>
</dbReference>
<comment type="similarity">
    <text evidence="3 7">Belongs to the metallo-beta-lactamase superfamily. Glyoxalase II family.</text>
</comment>
<organism evidence="9 10">
    <name type="scientific">Limnothrix redekei LRLZ20PSL1</name>
    <dbReference type="NCBI Taxonomy" id="3112953"/>
    <lineage>
        <taxon>Bacteria</taxon>
        <taxon>Bacillati</taxon>
        <taxon>Cyanobacteriota</taxon>
        <taxon>Cyanophyceae</taxon>
        <taxon>Pseudanabaenales</taxon>
        <taxon>Pseudanabaenaceae</taxon>
        <taxon>Limnothrix</taxon>
    </lineage>
</organism>
<dbReference type="HAMAP" id="MF_01374">
    <property type="entry name" value="Glyoxalase_2"/>
    <property type="match status" value="1"/>
</dbReference>
<evidence type="ECO:0000256" key="5">
    <source>
        <dbReference type="ARBA" id="ARBA00022801"/>
    </source>
</evidence>
<comment type="cofactor">
    <cofactor evidence="7">
        <name>Zn(2+)</name>
        <dbReference type="ChEBI" id="CHEBI:29105"/>
    </cofactor>
    <text evidence="7">Binds 2 Zn(2+) ions per subunit.</text>
</comment>
<evidence type="ECO:0000256" key="6">
    <source>
        <dbReference type="ARBA" id="ARBA00022833"/>
    </source>
</evidence>
<dbReference type="SUPFAM" id="SSF56281">
    <property type="entry name" value="Metallo-hydrolase/oxidoreductase"/>
    <property type="match status" value="1"/>
</dbReference>
<evidence type="ECO:0000313" key="9">
    <source>
        <dbReference type="EMBL" id="MFG3816227.1"/>
    </source>
</evidence>
<dbReference type="PANTHER" id="PTHR43705:SF1">
    <property type="entry name" value="HYDROXYACYLGLUTATHIONE HYDROLASE GLOB"/>
    <property type="match status" value="1"/>
</dbReference>
<dbReference type="InterPro" id="IPR050110">
    <property type="entry name" value="Glyoxalase_II_hydrolase"/>
</dbReference>
<dbReference type="Pfam" id="PF00753">
    <property type="entry name" value="Lactamase_B"/>
    <property type="match status" value="1"/>
</dbReference>
<keyword evidence="5 7" id="KW-0378">Hydrolase</keyword>